<evidence type="ECO:0000313" key="1">
    <source>
        <dbReference type="EMBL" id="RLC35814.1"/>
    </source>
</evidence>
<comment type="caution">
    <text evidence="1">The sequence shown here is derived from an EMBL/GenBank/DDBJ whole genome shotgun (WGS) entry which is preliminary data.</text>
</comment>
<dbReference type="AlphaFoldDB" id="A0A420ZB32"/>
<organism evidence="1 2">
    <name type="scientific">candidate division Kazan bacterium</name>
    <dbReference type="NCBI Taxonomy" id="2202143"/>
    <lineage>
        <taxon>Bacteria</taxon>
        <taxon>Bacteria division Kazan-3B-28</taxon>
    </lineage>
</organism>
<dbReference type="Proteomes" id="UP000281261">
    <property type="component" value="Unassembled WGS sequence"/>
</dbReference>
<proteinExistence type="predicted"/>
<name>A0A420ZB32_UNCK3</name>
<gene>
    <name evidence="1" type="ORF">DRH29_05730</name>
</gene>
<dbReference type="EMBL" id="QMNG01000116">
    <property type="protein sequence ID" value="RLC35814.1"/>
    <property type="molecule type" value="Genomic_DNA"/>
</dbReference>
<reference evidence="1 2" key="1">
    <citation type="submission" date="2018-06" db="EMBL/GenBank/DDBJ databases">
        <title>Extensive metabolic versatility and redundancy in microbially diverse, dynamic hydrothermal sediments.</title>
        <authorList>
            <person name="Dombrowski N."/>
            <person name="Teske A."/>
            <person name="Baker B.J."/>
        </authorList>
    </citation>
    <scope>NUCLEOTIDE SEQUENCE [LARGE SCALE GENOMIC DNA]</scope>
    <source>
        <strain evidence="1">B79_G16</strain>
    </source>
</reference>
<evidence type="ECO:0000313" key="2">
    <source>
        <dbReference type="Proteomes" id="UP000281261"/>
    </source>
</evidence>
<protein>
    <submittedName>
        <fullName evidence="1">Uncharacterized protein</fullName>
    </submittedName>
</protein>
<accession>A0A420ZB32</accession>
<feature type="non-terminal residue" evidence="1">
    <location>
        <position position="1"/>
    </location>
</feature>
<sequence>VVDPQRSNTTPDIDLGGNIRTTRLTYTEANVRTWVRVLYTDRTTGKQAHADSKDDTARTIYGVPDGSGGRLHRYMRIVEKDGSWIDTRAEAQKEANAALHDLSTPCPGAEAVIPWLVLGVEGGDLVRIETPSETIDIGVTEIEWNIASPEDVMGSTVIRGAVGRRVGATRYWFVRGRTDWIGKHDRDRDDLHGVTPGPPTEIEAIGVWGENEDGSPAPVLHVRWHGTRDWLAKGYRVRYKELTLSDSGTATGGTATTLQDTSKSWGTDQWRGFYVALQGSGRKGTNIIRKILSNTATEIIVEEAWDDAPSAGESYLILEPSGDYNVVSTDKYPYVQVPGLKEGAYIMAEIATVPRGIER</sequence>